<dbReference type="AlphaFoldDB" id="A0A645HVS1"/>
<proteinExistence type="predicted"/>
<protein>
    <recommendedName>
        <fullName evidence="2">Trehalose-6-phosphate synthase</fullName>
    </recommendedName>
</protein>
<dbReference type="EMBL" id="VSSQ01100380">
    <property type="protein sequence ID" value="MPN42562.1"/>
    <property type="molecule type" value="Genomic_DNA"/>
</dbReference>
<reference evidence="1" key="1">
    <citation type="submission" date="2019-08" db="EMBL/GenBank/DDBJ databases">
        <authorList>
            <person name="Kucharzyk K."/>
            <person name="Murdoch R.W."/>
            <person name="Higgins S."/>
            <person name="Loffler F."/>
        </authorList>
    </citation>
    <scope>NUCLEOTIDE SEQUENCE</scope>
</reference>
<evidence type="ECO:0008006" key="2">
    <source>
        <dbReference type="Google" id="ProtNLM"/>
    </source>
</evidence>
<evidence type="ECO:0000313" key="1">
    <source>
        <dbReference type="EMBL" id="MPN42562.1"/>
    </source>
</evidence>
<comment type="caution">
    <text evidence="1">The sequence shown here is derived from an EMBL/GenBank/DDBJ whole genome shotgun (WGS) entry which is preliminary data.</text>
</comment>
<organism evidence="1">
    <name type="scientific">bioreactor metagenome</name>
    <dbReference type="NCBI Taxonomy" id="1076179"/>
    <lineage>
        <taxon>unclassified sequences</taxon>
        <taxon>metagenomes</taxon>
        <taxon>ecological metagenomes</taxon>
    </lineage>
</organism>
<sequence length="40" mass="4554">MDPVERESRLRGLNEIVCHNDVERWGREFLEAVAAASAAR</sequence>
<name>A0A645HVS1_9ZZZZ</name>
<accession>A0A645HVS1</accession>
<gene>
    <name evidence="1" type="ORF">SDC9_190119</name>
</gene>